<dbReference type="PANTHER" id="PTHR33050:SF7">
    <property type="entry name" value="RIBONUCLEASE H"/>
    <property type="match status" value="1"/>
</dbReference>
<evidence type="ECO:0000313" key="3">
    <source>
        <dbReference type="Proteomes" id="UP000077684"/>
    </source>
</evidence>
<evidence type="ECO:0000313" key="2">
    <source>
        <dbReference type="EMBL" id="KAE8238341.1"/>
    </source>
</evidence>
<dbReference type="PANTHER" id="PTHR33050">
    <property type="entry name" value="REVERSE TRANSCRIPTASE DOMAIN-CONTAINING PROTEIN"/>
    <property type="match status" value="1"/>
</dbReference>
<name>A0A8X7MJN7_9BASI</name>
<dbReference type="InterPro" id="IPR052055">
    <property type="entry name" value="Hepadnavirus_pol/RT"/>
</dbReference>
<dbReference type="Proteomes" id="UP000077684">
    <property type="component" value="Unassembled WGS sequence"/>
</dbReference>
<reference evidence="2" key="2">
    <citation type="journal article" date="2019" name="IMA Fungus">
        <title>Genome sequencing and comparison of five Tilletia species to identify candidate genes for the detection of regulated species infecting wheat.</title>
        <authorList>
            <person name="Nguyen H.D.T."/>
            <person name="Sultana T."/>
            <person name="Kesanakurti P."/>
            <person name="Hambleton S."/>
        </authorList>
    </citation>
    <scope>NUCLEOTIDE SEQUENCE</scope>
    <source>
        <strain evidence="2">DAOMC 236426</strain>
    </source>
</reference>
<feature type="region of interest" description="Disordered" evidence="1">
    <location>
        <begin position="118"/>
        <end position="236"/>
    </location>
</feature>
<dbReference type="EMBL" id="LWDE02002152">
    <property type="protein sequence ID" value="KAE8238341.1"/>
    <property type="molecule type" value="Genomic_DNA"/>
</dbReference>
<proteinExistence type="predicted"/>
<feature type="compositionally biased region" description="Basic residues" evidence="1">
    <location>
        <begin position="74"/>
        <end position="90"/>
    </location>
</feature>
<feature type="compositionally biased region" description="Low complexity" evidence="1">
    <location>
        <begin position="208"/>
        <end position="229"/>
    </location>
</feature>
<comment type="caution">
    <text evidence="2">The sequence shown here is derived from an EMBL/GenBank/DDBJ whole genome shotgun (WGS) entry which is preliminary data.</text>
</comment>
<feature type="compositionally biased region" description="Basic residues" evidence="1">
    <location>
        <begin position="55"/>
        <end position="65"/>
    </location>
</feature>
<dbReference type="AlphaFoldDB" id="A0A8X7MJN7"/>
<evidence type="ECO:0000256" key="1">
    <source>
        <dbReference type="SAM" id="MobiDB-lite"/>
    </source>
</evidence>
<gene>
    <name evidence="2" type="ORF">A4X06_0g8844</name>
</gene>
<keyword evidence="3" id="KW-1185">Reference proteome</keyword>
<feature type="region of interest" description="Disordered" evidence="1">
    <location>
        <begin position="55"/>
        <end position="104"/>
    </location>
</feature>
<accession>A0A8X7MJN7</accession>
<reference evidence="2" key="1">
    <citation type="submission" date="2016-04" db="EMBL/GenBank/DDBJ databases">
        <authorList>
            <person name="Nguyen H.D."/>
            <person name="Samba Siva P."/>
            <person name="Cullis J."/>
            <person name="Levesque C.A."/>
            <person name="Hambleton S."/>
        </authorList>
    </citation>
    <scope>NUCLEOTIDE SEQUENCE</scope>
    <source>
        <strain evidence="2">DAOMC 236426</strain>
    </source>
</reference>
<sequence>MGKVSVTATSKLEKPKEFRADEDLPKDEFHYACKAWTRALADEGIDRKILLHQHQRHTFATRSRRQKAELEQLKKKKMSDRERRKRRKALKRFDPGQFPTTTFRAIKETLKDARLDAVKGGQAHAQPTQSGSPQPGAFRSTSLSSEPSRRSNTPGTSSAKPFATPALVPEAPTERGERAPAAEPESVTNRRIAWPTDLLTIPANPRTSSKTHLASSSSVPVAAESASDSTPLDAPGRTALESMSAACAVPPALLRPAGSLALPNPSRAIRLHAQGWHRLLLQAHLLPRYPTVVPSLHTGLFLGIPPPSHHSYRITLQVRHRPSWSGLGHHQLRAPRWPRGRLSWVDADGEQHDEDYAAELTVQPGAEDGYNCGVSDIDAVSAALGWPWEPRKDAPWSGVFEFTGLRFNIPTREVALPDKKRLKYLRSIEAWKSDGQRHQLADAQSLLGKLQHARAVHEDGKWHVQALIDFVASAAREPGRRYQLRHDGPRLRADLDWWE</sequence>
<organism evidence="2 3">
    <name type="scientific">Tilletia controversa</name>
    <name type="common">dwarf bunt fungus</name>
    <dbReference type="NCBI Taxonomy" id="13291"/>
    <lineage>
        <taxon>Eukaryota</taxon>
        <taxon>Fungi</taxon>
        <taxon>Dikarya</taxon>
        <taxon>Basidiomycota</taxon>
        <taxon>Ustilaginomycotina</taxon>
        <taxon>Exobasidiomycetes</taxon>
        <taxon>Tilletiales</taxon>
        <taxon>Tilletiaceae</taxon>
        <taxon>Tilletia</taxon>
    </lineage>
</organism>
<protein>
    <submittedName>
        <fullName evidence="2">Uncharacterized protein</fullName>
    </submittedName>
</protein>